<dbReference type="InterPro" id="IPR036249">
    <property type="entry name" value="Thioredoxin-like_sf"/>
</dbReference>
<protein>
    <submittedName>
        <fullName evidence="5">Glutathione S-transferase</fullName>
    </submittedName>
</protein>
<evidence type="ECO:0000256" key="1">
    <source>
        <dbReference type="ARBA" id="ARBA00007409"/>
    </source>
</evidence>
<dbReference type="PANTHER" id="PTHR44051">
    <property type="entry name" value="GLUTATHIONE S-TRANSFERASE-RELATED"/>
    <property type="match status" value="1"/>
</dbReference>
<organism evidence="5 6">
    <name type="scientific">Tilletiopsis washingtonensis</name>
    <dbReference type="NCBI Taxonomy" id="58919"/>
    <lineage>
        <taxon>Eukaryota</taxon>
        <taxon>Fungi</taxon>
        <taxon>Dikarya</taxon>
        <taxon>Basidiomycota</taxon>
        <taxon>Ustilaginomycotina</taxon>
        <taxon>Exobasidiomycetes</taxon>
        <taxon>Entylomatales</taxon>
        <taxon>Entylomatales incertae sedis</taxon>
        <taxon>Tilletiopsis</taxon>
    </lineage>
</organism>
<dbReference type="SFLD" id="SFLDG01151">
    <property type="entry name" value="Main.2:_Nu-like"/>
    <property type="match status" value="1"/>
</dbReference>
<feature type="domain" description="GST C-terminal" evidence="4">
    <location>
        <begin position="97"/>
        <end position="225"/>
    </location>
</feature>
<dbReference type="SUPFAM" id="SSF52833">
    <property type="entry name" value="Thioredoxin-like"/>
    <property type="match status" value="1"/>
</dbReference>
<dbReference type="CDD" id="cd03048">
    <property type="entry name" value="GST_N_Ure2p_like"/>
    <property type="match status" value="1"/>
</dbReference>
<dbReference type="PANTHER" id="PTHR44051:SF14">
    <property type="entry name" value="GLUTATHIONE S-TRANSFERASE II"/>
    <property type="match status" value="1"/>
</dbReference>
<dbReference type="GO" id="GO:0016740">
    <property type="term" value="F:transferase activity"/>
    <property type="evidence" value="ECO:0007669"/>
    <property type="project" value="UniProtKB-KW"/>
</dbReference>
<dbReference type="InterPro" id="IPR010987">
    <property type="entry name" value="Glutathione-S-Trfase_C-like"/>
</dbReference>
<dbReference type="SFLD" id="SFLDS00019">
    <property type="entry name" value="Glutathione_Transferase_(cytos"/>
    <property type="match status" value="1"/>
</dbReference>
<dbReference type="AlphaFoldDB" id="A0A316ZCV0"/>
<name>A0A316ZCV0_9BASI</name>
<feature type="domain" description="GST N-terminal" evidence="3">
    <location>
        <begin position="3"/>
        <end position="91"/>
    </location>
</feature>
<dbReference type="Pfam" id="PF00043">
    <property type="entry name" value="GST_C"/>
    <property type="match status" value="1"/>
</dbReference>
<accession>A0A316ZCV0</accession>
<reference evidence="5 6" key="1">
    <citation type="journal article" date="2018" name="Mol. Biol. Evol.">
        <title>Broad Genomic Sampling Reveals a Smut Pathogenic Ancestry of the Fungal Clade Ustilaginomycotina.</title>
        <authorList>
            <person name="Kijpornyongpan T."/>
            <person name="Mondo S.J."/>
            <person name="Barry K."/>
            <person name="Sandor L."/>
            <person name="Lee J."/>
            <person name="Lipzen A."/>
            <person name="Pangilinan J."/>
            <person name="LaButti K."/>
            <person name="Hainaut M."/>
            <person name="Henrissat B."/>
            <person name="Grigoriev I.V."/>
            <person name="Spatafora J.W."/>
            <person name="Aime M.C."/>
        </authorList>
    </citation>
    <scope>NUCLEOTIDE SEQUENCE [LARGE SCALE GENOMIC DNA]</scope>
    <source>
        <strain evidence="5 6">MCA 4186</strain>
    </source>
</reference>
<dbReference type="InterPro" id="IPR004045">
    <property type="entry name" value="Glutathione_S-Trfase_N"/>
</dbReference>
<dbReference type="InterPro" id="IPR040079">
    <property type="entry name" value="Glutathione_S-Trfase"/>
</dbReference>
<dbReference type="SUPFAM" id="SSF47616">
    <property type="entry name" value="GST C-terminal domain-like"/>
    <property type="match status" value="1"/>
</dbReference>
<dbReference type="InterPro" id="IPR036282">
    <property type="entry name" value="Glutathione-S-Trfase_C_sf"/>
</dbReference>
<evidence type="ECO:0000313" key="5">
    <source>
        <dbReference type="EMBL" id="PWN98844.1"/>
    </source>
</evidence>
<dbReference type="PROSITE" id="PS50404">
    <property type="entry name" value="GST_NTER"/>
    <property type="match status" value="1"/>
</dbReference>
<evidence type="ECO:0000259" key="3">
    <source>
        <dbReference type="PROSITE" id="PS50404"/>
    </source>
</evidence>
<keyword evidence="6" id="KW-1185">Reference proteome</keyword>
<evidence type="ECO:0000256" key="2">
    <source>
        <dbReference type="RuleBase" id="RU003494"/>
    </source>
</evidence>
<dbReference type="OrthoDB" id="422574at2759"/>
<proteinExistence type="inferred from homology"/>
<dbReference type="InterPro" id="IPR004046">
    <property type="entry name" value="GST_C"/>
</dbReference>
<dbReference type="EMBL" id="KZ819290">
    <property type="protein sequence ID" value="PWN98844.1"/>
    <property type="molecule type" value="Genomic_DNA"/>
</dbReference>
<sequence>MAPQFTLYSHKGPGPNPLKPAILMEKLGLEYEVIPLVFGDDAETGVKGAKFLKVNPNGRVPALVDHSNSDFTVWESGAILLYLVDKYDKSGQFHGKTPEERAITNQWLTHQLSGLGPVQGNVNYAHHYWEGTYNEKPQKSVFTRFEGETHRLYELLDSQLAQQAQRGSQWIALDRPTIADFTFYPWVAIAGFGKIDTAPYKHVTKWLQTLQADKDVKTADSKLPK</sequence>
<dbReference type="GeneID" id="37271610"/>
<evidence type="ECO:0000259" key="4">
    <source>
        <dbReference type="PROSITE" id="PS50405"/>
    </source>
</evidence>
<dbReference type="PROSITE" id="PS50405">
    <property type="entry name" value="GST_CTER"/>
    <property type="match status" value="1"/>
</dbReference>
<dbReference type="SFLD" id="SFLDG00358">
    <property type="entry name" value="Main_(cytGST)"/>
    <property type="match status" value="1"/>
</dbReference>
<dbReference type="Proteomes" id="UP000245946">
    <property type="component" value="Unassembled WGS sequence"/>
</dbReference>
<dbReference type="Pfam" id="PF02798">
    <property type="entry name" value="GST_N"/>
    <property type="match status" value="1"/>
</dbReference>
<dbReference type="STRING" id="58919.A0A316ZCV0"/>
<comment type="similarity">
    <text evidence="1 2">Belongs to the GST superfamily.</text>
</comment>
<dbReference type="Gene3D" id="1.20.1050.130">
    <property type="match status" value="1"/>
</dbReference>
<dbReference type="RefSeq" id="XP_025599123.1">
    <property type="nucleotide sequence ID" value="XM_025744066.1"/>
</dbReference>
<gene>
    <name evidence="5" type="ORF">FA09DRAFT_338127</name>
</gene>
<keyword evidence="5" id="KW-0808">Transferase</keyword>
<evidence type="ECO:0000313" key="6">
    <source>
        <dbReference type="Proteomes" id="UP000245946"/>
    </source>
</evidence>